<feature type="repeat" description="TPR" evidence="2">
    <location>
        <begin position="614"/>
        <end position="647"/>
    </location>
</feature>
<sequence>MRLPLPGRSEDAGSRKPGRPAKLFLHPLALAALGLFLLIIGSLSSWQAAVFASPPNSPEHASEALHFVGTETCAGCHEAAGTAWGPSQHAHAMDHATDATVLGDFDGATLDYFGTTSRFFKKDGKFFVETDGRDGKLDTFEVKYTFGLEPLQQYLVAFPDGRIQALPLAWDSRPEDQGGQRWFHLYPDEEIDHGDQLHWTNLEQNWNFMCAECHSTGVKKNYDPKTDRFATSWKEISVGCEACHGKGSAHVAWAEGDGDQDDPKKGLMALFDERDGVSWHQDPETGLPVRSKPPKPLRVEVETCGRCHALRSQISEDWEPGQPLSDTHLVNLISEGVFQADGQMEGEVFNHGSFKQSKMFAAGVTCSDCHEPHSGRLRAKGEAVCLQCHSADLASNSHTHHQEVAASERPDCISCHMPAHTFMVIDERHDHSFRIPRPDLSEALGTTNACNDCHQDKSPKWGASPIEEWFGPERKGWSYGAAFHDVWQGKPGAKDALAGIAKDGSLPAFVRGSALAALPPPLTEETFQAAQGALTDPDPIVRLGALESLSTLPPDQAWPVLSPLLDDPVRSVRMRAGELLTGAPLDALSRRQKETLKSAQDEFVAVQKLNADRPESRGRLADFYLRQGKLDEAEQGYRAALKLNPAYGTAAVNLADLYRRKGQDEKGAEVLREAIAAAPEEGALYHALGLTLVRLKQQGEALEALKKAAELSPDRPRFAYVYAVGLNSMGRPREAMQVLEESLERHPHDRETLMMLLNFASETGQMDKALAYAEALSQIEPDNQELQTLIQALRARAR</sequence>
<dbReference type="Pfam" id="PF14559">
    <property type="entry name" value="TPR_19"/>
    <property type="match status" value="1"/>
</dbReference>
<comment type="caution">
    <text evidence="5">The sequence shown here is derived from an EMBL/GenBank/DDBJ whole genome shotgun (WGS) entry which is preliminary data.</text>
</comment>
<dbReference type="Proteomes" id="UP001597102">
    <property type="component" value="Unassembled WGS sequence"/>
</dbReference>
<evidence type="ECO:0000313" key="6">
    <source>
        <dbReference type="Proteomes" id="UP001597102"/>
    </source>
</evidence>
<keyword evidence="6" id="KW-1185">Reference proteome</keyword>
<dbReference type="InterPro" id="IPR051829">
    <property type="entry name" value="Multiheme_Cytochr_ET"/>
</dbReference>
<dbReference type="InterPro" id="IPR010177">
    <property type="entry name" value="Paired_CXXCH_1"/>
</dbReference>
<dbReference type="PROSITE" id="PS50005">
    <property type="entry name" value="TPR"/>
    <property type="match status" value="2"/>
</dbReference>
<keyword evidence="2" id="KW-0802">TPR repeat</keyword>
<dbReference type="Pfam" id="PF09699">
    <property type="entry name" value="Paired_CXXCH_1"/>
    <property type="match status" value="1"/>
</dbReference>
<dbReference type="Pfam" id="PF13181">
    <property type="entry name" value="TPR_8"/>
    <property type="match status" value="1"/>
</dbReference>
<accession>A0ABW3JA38</accession>
<dbReference type="SMART" id="SM00028">
    <property type="entry name" value="TPR"/>
    <property type="match status" value="5"/>
</dbReference>
<dbReference type="Gene3D" id="1.25.10.10">
    <property type="entry name" value="Leucine-rich Repeat Variant"/>
    <property type="match status" value="1"/>
</dbReference>
<dbReference type="SUPFAM" id="SSF48452">
    <property type="entry name" value="TPR-like"/>
    <property type="match status" value="1"/>
</dbReference>
<dbReference type="SUPFAM" id="SSF48695">
    <property type="entry name" value="Multiheme cytochromes"/>
    <property type="match status" value="1"/>
</dbReference>
<feature type="domain" description="Cytochrome c-552/4" evidence="4">
    <location>
        <begin position="205"/>
        <end position="245"/>
    </location>
</feature>
<gene>
    <name evidence="5" type="ORF">ACFQ2F_07545</name>
</gene>
<evidence type="ECO:0000259" key="3">
    <source>
        <dbReference type="Pfam" id="PF09699"/>
    </source>
</evidence>
<feature type="domain" description="Doubled CXXCH motif" evidence="3">
    <location>
        <begin position="361"/>
        <end position="391"/>
    </location>
</feature>
<dbReference type="Gene3D" id="1.10.1130.10">
    <property type="entry name" value="Flavocytochrome C3, Chain A"/>
    <property type="match status" value="2"/>
</dbReference>
<name>A0ABW3JA38_9HYPH</name>
<protein>
    <submittedName>
        <fullName evidence="5">Tetratricopeptide repeat protein</fullName>
    </submittedName>
</protein>
<evidence type="ECO:0000256" key="2">
    <source>
        <dbReference type="PROSITE-ProRule" id="PRU00339"/>
    </source>
</evidence>
<evidence type="ECO:0000256" key="1">
    <source>
        <dbReference type="ARBA" id="ARBA00022729"/>
    </source>
</evidence>
<dbReference type="InterPro" id="IPR036280">
    <property type="entry name" value="Multihaem_cyt_sf"/>
</dbReference>
<evidence type="ECO:0000313" key="5">
    <source>
        <dbReference type="EMBL" id="MFD0986951.1"/>
    </source>
</evidence>
<keyword evidence="1" id="KW-0732">Signal</keyword>
<dbReference type="InterPro" id="IPR019734">
    <property type="entry name" value="TPR_rpt"/>
</dbReference>
<evidence type="ECO:0000259" key="4">
    <source>
        <dbReference type="Pfam" id="PF13435"/>
    </source>
</evidence>
<proteinExistence type="predicted"/>
<dbReference type="PANTHER" id="PTHR35038:SF8">
    <property type="entry name" value="C-TYPE POLYHEME CYTOCHROME OMCC"/>
    <property type="match status" value="1"/>
</dbReference>
<dbReference type="InterPro" id="IPR011990">
    <property type="entry name" value="TPR-like_helical_dom_sf"/>
</dbReference>
<organism evidence="5 6">
    <name type="scientific">Methyloligella solikamskensis</name>
    <dbReference type="NCBI Taxonomy" id="1177756"/>
    <lineage>
        <taxon>Bacteria</taxon>
        <taxon>Pseudomonadati</taxon>
        <taxon>Pseudomonadota</taxon>
        <taxon>Alphaproteobacteria</taxon>
        <taxon>Hyphomicrobiales</taxon>
        <taxon>Hyphomicrobiaceae</taxon>
        <taxon>Methyloligella</taxon>
    </lineage>
</organism>
<dbReference type="InterPro" id="IPR011989">
    <property type="entry name" value="ARM-like"/>
</dbReference>
<reference evidence="6" key="1">
    <citation type="journal article" date="2019" name="Int. J. Syst. Evol. Microbiol.">
        <title>The Global Catalogue of Microorganisms (GCM) 10K type strain sequencing project: providing services to taxonomists for standard genome sequencing and annotation.</title>
        <authorList>
            <consortium name="The Broad Institute Genomics Platform"/>
            <consortium name="The Broad Institute Genome Sequencing Center for Infectious Disease"/>
            <person name="Wu L."/>
            <person name="Ma J."/>
        </authorList>
    </citation>
    <scope>NUCLEOTIDE SEQUENCE [LARGE SCALE GENOMIC DNA]</scope>
    <source>
        <strain evidence="6">CCUG 61697</strain>
    </source>
</reference>
<dbReference type="EMBL" id="JBHTJO010000001">
    <property type="protein sequence ID" value="MFD0986951.1"/>
    <property type="molecule type" value="Genomic_DNA"/>
</dbReference>
<dbReference type="Gene3D" id="1.25.40.10">
    <property type="entry name" value="Tetratricopeptide repeat domain"/>
    <property type="match status" value="1"/>
</dbReference>
<dbReference type="InterPro" id="IPR023155">
    <property type="entry name" value="Cyt_c-552/4"/>
</dbReference>
<dbReference type="Pfam" id="PF13435">
    <property type="entry name" value="Cytochrome_C554"/>
    <property type="match status" value="1"/>
</dbReference>
<dbReference type="RefSeq" id="WP_379088029.1">
    <property type="nucleotide sequence ID" value="NZ_JBHTJO010000001.1"/>
</dbReference>
<feature type="repeat" description="TPR" evidence="2">
    <location>
        <begin position="682"/>
        <end position="715"/>
    </location>
</feature>
<dbReference type="PANTHER" id="PTHR35038">
    <property type="entry name" value="DISSIMILATORY SULFITE REDUCTASE SIRA"/>
    <property type="match status" value="1"/>
</dbReference>
<dbReference type="Pfam" id="PF13432">
    <property type="entry name" value="TPR_16"/>
    <property type="match status" value="1"/>
</dbReference>